<reference evidence="1" key="1">
    <citation type="journal article" date="2001" name="Infect. Immun.">
        <title>Complete DNA sequence and analysis of the large virulence plasmid of Shigella flexneri.</title>
        <authorList>
            <person name="Venkatesan M.M."/>
            <person name="Goldberg M.B."/>
            <person name="Rose D.J."/>
            <person name="Grotbeck E.J."/>
            <person name="Burland V."/>
            <person name="Blattner F.R."/>
        </authorList>
    </citation>
    <scope>NUCLEOTIDE SEQUENCE [LARGE SCALE GENOMIC DNA]</scope>
    <source>
        <strain evidence="1">M90T</strain>
        <plasmid evidence="1">pWR501</plasmid>
    </source>
</reference>
<accession>Q9AFS2</accession>
<keyword evidence="1" id="KW-0614">Plasmid</keyword>
<organism evidence="1">
    <name type="scientific">Shigella flexneri serotype 5a (strain M90T)</name>
    <dbReference type="NCBI Taxonomy" id="1086030"/>
    <lineage>
        <taxon>Bacteria</taxon>
        <taxon>Pseudomonadati</taxon>
        <taxon>Pseudomonadota</taxon>
        <taxon>Gammaproteobacteria</taxon>
        <taxon>Enterobacterales</taxon>
        <taxon>Enterobacteriaceae</taxon>
        <taxon>Shigella</taxon>
    </lineage>
</organism>
<sequence>MQSQISYVHLIILSHKWGIDCSFVPRFTTKKILIQQGSLFFYNTPSLIHQALYLVGFHDETSTTYAHEVHIMYSKRKFDYVNRLKFLNLLIEYIIYQIHFTSPQSPSNGELIKYEPQN</sequence>
<name>Q9AFS2_SHIFM</name>
<protein>
    <submittedName>
        <fullName evidence="1">Orf, hypothetical</fullName>
    </submittedName>
</protein>
<dbReference type="AlphaFoldDB" id="Q9AFS2"/>
<gene>
    <name evidence="1" type="primary">S0141</name>
    <name evidence="1" type="ORF">pWR501_0141</name>
</gene>
<proteinExistence type="predicted"/>
<evidence type="ECO:0000313" key="1">
    <source>
        <dbReference type="EMBL" id="AAK18451.1"/>
    </source>
</evidence>
<dbReference type="EMBL" id="AF348706">
    <property type="protein sequence ID" value="AAK18451.1"/>
    <property type="molecule type" value="Genomic_DNA"/>
</dbReference>
<geneLocation type="plasmid" evidence="1">
    <name>pWR501</name>
</geneLocation>